<dbReference type="InterPro" id="IPR013512">
    <property type="entry name" value="DXP_reductoisomerase_N"/>
</dbReference>
<dbReference type="SUPFAM" id="SSF55347">
    <property type="entry name" value="Glyceraldehyde-3-phosphate dehydrogenase-like, C-terminal domain"/>
    <property type="match status" value="1"/>
</dbReference>
<evidence type="ECO:0000256" key="10">
    <source>
        <dbReference type="SAM" id="MobiDB-lite"/>
    </source>
</evidence>
<evidence type="ECO:0000313" key="15">
    <source>
        <dbReference type="Proteomes" id="UP001500984"/>
    </source>
</evidence>
<dbReference type="Pfam" id="PF08436">
    <property type="entry name" value="DXP_redisom_C"/>
    <property type="match status" value="1"/>
</dbReference>
<comment type="caution">
    <text evidence="14">The sequence shown here is derived from an EMBL/GenBank/DDBJ whole genome shotgun (WGS) entry which is preliminary data.</text>
</comment>
<feature type="binding site" evidence="9">
    <location>
        <position position="206"/>
    </location>
    <ligand>
        <name>NADPH</name>
        <dbReference type="ChEBI" id="CHEBI:57783"/>
    </ligand>
</feature>
<dbReference type="SUPFAM" id="SSF69055">
    <property type="entry name" value="1-deoxy-D-xylulose-5-phosphate reductoisomerase, C-terminal domain"/>
    <property type="match status" value="1"/>
</dbReference>
<comment type="catalytic activity">
    <reaction evidence="8">
        <text>2-C-methyl-D-erythritol 4-phosphate + NADP(+) = 1-deoxy-D-xylulose 5-phosphate + NADPH + H(+)</text>
        <dbReference type="Rhea" id="RHEA:13717"/>
        <dbReference type="ChEBI" id="CHEBI:15378"/>
        <dbReference type="ChEBI" id="CHEBI:57783"/>
        <dbReference type="ChEBI" id="CHEBI:57792"/>
        <dbReference type="ChEBI" id="CHEBI:58262"/>
        <dbReference type="ChEBI" id="CHEBI:58349"/>
        <dbReference type="EC" id="1.1.1.267"/>
    </reaction>
    <physiologicalReaction direction="right-to-left" evidence="8">
        <dbReference type="Rhea" id="RHEA:13719"/>
    </physiologicalReaction>
</comment>
<feature type="binding site" evidence="9">
    <location>
        <position position="151"/>
    </location>
    <ligand>
        <name>Mn(2+)</name>
        <dbReference type="ChEBI" id="CHEBI:29035"/>
    </ligand>
</feature>
<feature type="binding site" evidence="9">
    <location>
        <position position="218"/>
    </location>
    <ligand>
        <name>1-deoxy-D-xylulose 5-phosphate</name>
        <dbReference type="ChEBI" id="CHEBI:57792"/>
    </ligand>
</feature>
<feature type="binding site" evidence="9">
    <location>
        <position position="26"/>
    </location>
    <ligand>
        <name>NADPH</name>
        <dbReference type="ChEBI" id="CHEBI:57783"/>
    </ligand>
</feature>
<feature type="binding site" evidence="9">
    <location>
        <position position="213"/>
    </location>
    <ligand>
        <name>1-deoxy-D-xylulose 5-phosphate</name>
        <dbReference type="ChEBI" id="CHEBI:57792"/>
    </ligand>
</feature>
<comment type="pathway">
    <text evidence="1 9">Isoprenoid biosynthesis; isopentenyl diphosphate biosynthesis via DXP pathway; isopentenyl diphosphate from 1-deoxy-D-xylulose 5-phosphate: step 1/6.</text>
</comment>
<accession>A0ABN2X1M7</accession>
<keyword evidence="6 9" id="KW-0464">Manganese</keyword>
<dbReference type="EMBL" id="BAAAPZ010000017">
    <property type="protein sequence ID" value="GAA2103391.1"/>
    <property type="molecule type" value="Genomic_DNA"/>
</dbReference>
<keyword evidence="4 9" id="KW-0521">NADP</keyword>
<feature type="binding site" evidence="9">
    <location>
        <position position="219"/>
    </location>
    <ligand>
        <name>1-deoxy-D-xylulose 5-phosphate</name>
        <dbReference type="ChEBI" id="CHEBI:57792"/>
    </ligand>
</feature>
<evidence type="ECO:0000256" key="4">
    <source>
        <dbReference type="ARBA" id="ARBA00022857"/>
    </source>
</evidence>
<dbReference type="Pfam" id="PF13288">
    <property type="entry name" value="DXPR_C"/>
    <property type="match status" value="1"/>
</dbReference>
<feature type="compositionally biased region" description="Basic and acidic residues" evidence="10">
    <location>
        <begin position="282"/>
        <end position="303"/>
    </location>
</feature>
<feature type="binding site" evidence="9">
    <location>
        <position position="153"/>
    </location>
    <ligand>
        <name>Mn(2+)</name>
        <dbReference type="ChEBI" id="CHEBI:29035"/>
    </ligand>
</feature>
<evidence type="ECO:0000259" key="12">
    <source>
        <dbReference type="Pfam" id="PF08436"/>
    </source>
</evidence>
<dbReference type="PIRSF" id="PIRSF006205">
    <property type="entry name" value="Dxp_reductismrs"/>
    <property type="match status" value="1"/>
</dbReference>
<dbReference type="InterPro" id="IPR026877">
    <property type="entry name" value="DXPR_C"/>
</dbReference>
<feature type="binding site" evidence="9">
    <location>
        <position position="24"/>
    </location>
    <ligand>
        <name>NADPH</name>
        <dbReference type="ChEBI" id="CHEBI:57783"/>
    </ligand>
</feature>
<evidence type="ECO:0000256" key="6">
    <source>
        <dbReference type="ARBA" id="ARBA00023211"/>
    </source>
</evidence>
<proteinExistence type="inferred from homology"/>
<dbReference type="SUPFAM" id="SSF51735">
    <property type="entry name" value="NAD(P)-binding Rossmann-fold domains"/>
    <property type="match status" value="1"/>
</dbReference>
<evidence type="ECO:0000259" key="11">
    <source>
        <dbReference type="Pfam" id="PF02670"/>
    </source>
</evidence>
<evidence type="ECO:0000256" key="9">
    <source>
        <dbReference type="HAMAP-Rule" id="MF_00183"/>
    </source>
</evidence>
<dbReference type="PANTHER" id="PTHR30525">
    <property type="entry name" value="1-DEOXY-D-XYLULOSE 5-PHOSPHATE REDUCTOISOMERASE"/>
    <property type="match status" value="1"/>
</dbReference>
<protein>
    <recommendedName>
        <fullName evidence="9">1-deoxy-D-xylulose 5-phosphate reductoisomerase</fullName>
        <shortName evidence="9">DXP reductoisomerase</shortName>
        <ecNumber evidence="9">1.1.1.267</ecNumber>
    </recommendedName>
    <alternativeName>
        <fullName evidence="9">1-deoxyxylulose-5-phosphate reductoisomerase</fullName>
    </alternativeName>
    <alternativeName>
        <fullName evidence="9">2-C-methyl-D-erythritol 4-phosphate synthase</fullName>
    </alternativeName>
</protein>
<evidence type="ECO:0000256" key="5">
    <source>
        <dbReference type="ARBA" id="ARBA00023002"/>
    </source>
</evidence>
<dbReference type="Proteomes" id="UP001500984">
    <property type="component" value="Unassembled WGS sequence"/>
</dbReference>
<evidence type="ECO:0000256" key="8">
    <source>
        <dbReference type="ARBA" id="ARBA00048543"/>
    </source>
</evidence>
<feature type="binding site" evidence="9">
    <location>
        <position position="2"/>
    </location>
    <ligand>
        <name>NADPH</name>
        <dbReference type="ChEBI" id="CHEBI:57783"/>
    </ligand>
</feature>
<keyword evidence="5 9" id="KW-0560">Oxidoreductase</keyword>
<evidence type="ECO:0000313" key="14">
    <source>
        <dbReference type="EMBL" id="GAA2103391.1"/>
    </source>
</evidence>
<dbReference type="InterPro" id="IPR036169">
    <property type="entry name" value="DXPR_C_sf"/>
</dbReference>
<dbReference type="InterPro" id="IPR036291">
    <property type="entry name" value="NAD(P)-bd_dom_sf"/>
</dbReference>
<comment type="cofactor">
    <cofactor evidence="9">
        <name>Mg(2+)</name>
        <dbReference type="ChEBI" id="CHEBI:18420"/>
    </cofactor>
    <cofactor evidence="9">
        <name>Mn(2+)</name>
        <dbReference type="ChEBI" id="CHEBI:29035"/>
    </cofactor>
</comment>
<keyword evidence="7 9" id="KW-0414">Isoprene biosynthesis</keyword>
<dbReference type="Gene3D" id="3.40.50.720">
    <property type="entry name" value="NAD(P)-binding Rossmann-like Domain"/>
    <property type="match status" value="1"/>
</dbReference>
<organism evidence="14 15">
    <name type="scientific">Brevibacterium salitolerans</name>
    <dbReference type="NCBI Taxonomy" id="1403566"/>
    <lineage>
        <taxon>Bacteria</taxon>
        <taxon>Bacillati</taxon>
        <taxon>Actinomycetota</taxon>
        <taxon>Actinomycetes</taxon>
        <taxon>Micrococcales</taxon>
        <taxon>Brevibacteriaceae</taxon>
        <taxon>Brevibacterium</taxon>
    </lineage>
</organism>
<feature type="domain" description="DXP reductoisomerase C-terminal" evidence="13">
    <location>
        <begin position="263"/>
        <end position="405"/>
    </location>
</feature>
<evidence type="ECO:0000256" key="7">
    <source>
        <dbReference type="ARBA" id="ARBA00023229"/>
    </source>
</evidence>
<feature type="binding site" evidence="9">
    <location>
        <position position="222"/>
    </location>
    <ligand>
        <name>Mn(2+)</name>
        <dbReference type="ChEBI" id="CHEBI:29035"/>
    </ligand>
</feature>
<evidence type="ECO:0000256" key="3">
    <source>
        <dbReference type="ARBA" id="ARBA00022723"/>
    </source>
</evidence>
<gene>
    <name evidence="9 14" type="primary">dxr</name>
    <name evidence="14" type="ORF">GCM10009823_27250</name>
</gene>
<evidence type="ECO:0000259" key="13">
    <source>
        <dbReference type="Pfam" id="PF13288"/>
    </source>
</evidence>
<dbReference type="Gene3D" id="1.10.1740.10">
    <property type="match status" value="1"/>
</dbReference>
<feature type="binding site" evidence="9">
    <location>
        <position position="177"/>
    </location>
    <ligand>
        <name>1-deoxy-D-xylulose 5-phosphate</name>
        <dbReference type="ChEBI" id="CHEBI:57792"/>
    </ligand>
</feature>
<name>A0ABN2X1M7_9MICO</name>
<comment type="caution">
    <text evidence="9">Lacks conserved residue(s) required for the propagation of feature annotation.</text>
</comment>
<comment type="function">
    <text evidence="9">Catalyzes the NADPH-dependent rearrangement and reduction of 1-deoxy-D-xylulose-5-phosphate (DXP) to 2-C-methyl-D-erythritol 4-phosphate (MEP).</text>
</comment>
<feature type="domain" description="1-deoxy-D-xylulose 5-phosphate reductoisomerase C-terminal" evidence="12">
    <location>
        <begin position="147"/>
        <end position="230"/>
    </location>
</feature>
<keyword evidence="15" id="KW-1185">Reference proteome</keyword>
<dbReference type="Pfam" id="PF02670">
    <property type="entry name" value="DXP_reductoisom"/>
    <property type="match status" value="1"/>
</dbReference>
<keyword evidence="3 9" id="KW-0479">Metal-binding</keyword>
<feature type="binding site" evidence="9">
    <location>
        <position position="152"/>
    </location>
    <ligand>
        <name>1-deoxy-D-xylulose 5-phosphate</name>
        <dbReference type="ChEBI" id="CHEBI:57792"/>
    </ligand>
</feature>
<feature type="binding site" evidence="9">
    <location>
        <position position="200"/>
    </location>
    <ligand>
        <name>1-deoxy-D-xylulose 5-phosphate</name>
        <dbReference type="ChEBI" id="CHEBI:57792"/>
    </ligand>
</feature>
<feature type="region of interest" description="Disordered" evidence="10">
    <location>
        <begin position="282"/>
        <end position="310"/>
    </location>
</feature>
<dbReference type="PANTHER" id="PTHR30525:SF0">
    <property type="entry name" value="1-DEOXY-D-XYLULOSE 5-PHOSPHATE REDUCTOISOMERASE, CHLOROPLASTIC"/>
    <property type="match status" value="1"/>
</dbReference>
<dbReference type="InterPro" id="IPR013644">
    <property type="entry name" value="DXP_reductoisomerase_C"/>
</dbReference>
<dbReference type="EC" id="1.1.1.267" evidence="9"/>
<feature type="binding site" evidence="9">
    <location>
        <position position="126"/>
    </location>
    <ligand>
        <name>1-deoxy-D-xylulose 5-phosphate</name>
        <dbReference type="ChEBI" id="CHEBI:57792"/>
    </ligand>
</feature>
<feature type="domain" description="1-deoxy-D-xylulose 5-phosphate reductoisomerase N-terminal" evidence="11">
    <location>
        <begin position="2"/>
        <end position="133"/>
    </location>
</feature>
<sequence length="436" mass="45136">MGTQARDVVRLHRGRFRIEGLAGGANLRELAAQAVELGARAVGLAVPPQADTTAEAMAAVRSALAEEARRQGLPDLVEDIELGEDAAARIAARPADAVLNAVTGAAGLDATLAALTVGTDVALANKESLIVGGQVVLDAAAATGARLLPVDSEHSAIWQALRAGRRAEVAKLVITASGGPFRGFSRAQLEAVTPEQALAHPTWDMGRVITTNSASLVNKGLEVIEAHLLFGVPMEDIEVVVHPQSQVHSMVQFTDGSTLAQVSPPDMRLPIAYALGAVHPDRAAGGEHADRRDSAAGRDDTAGPERIASGAAANDWTRAAQWTFEPVDHEAFPALGLAIEAGREGGTHPAVFNAANEVLVDAFHDRRIAFTGIADGIAAALEAHRPEQARLTRDAVLAADAWARDFAAAWVDAQVSATEQTSATGQPAAPAGSAPA</sequence>
<feature type="binding site" evidence="9">
    <location>
        <position position="127"/>
    </location>
    <ligand>
        <name>NADPH</name>
        <dbReference type="ChEBI" id="CHEBI:57783"/>
    </ligand>
</feature>
<feature type="binding site" evidence="9">
    <location>
        <position position="125"/>
    </location>
    <ligand>
        <name>NADPH</name>
        <dbReference type="ChEBI" id="CHEBI:57783"/>
    </ligand>
</feature>
<dbReference type="InterPro" id="IPR003821">
    <property type="entry name" value="DXP_reductoisomerase"/>
</dbReference>
<feature type="binding site" evidence="9">
    <location>
        <position position="153"/>
    </location>
    <ligand>
        <name>1-deoxy-D-xylulose 5-phosphate</name>
        <dbReference type="ChEBI" id="CHEBI:57792"/>
    </ligand>
</feature>
<evidence type="ECO:0000256" key="2">
    <source>
        <dbReference type="ARBA" id="ARBA00006825"/>
    </source>
</evidence>
<feature type="binding site" evidence="9">
    <location>
        <position position="222"/>
    </location>
    <ligand>
        <name>1-deoxy-D-xylulose 5-phosphate</name>
        <dbReference type="ChEBI" id="CHEBI:57792"/>
    </ligand>
</feature>
<comment type="similarity">
    <text evidence="2 9">Belongs to the DXR family.</text>
</comment>
<evidence type="ECO:0000256" key="1">
    <source>
        <dbReference type="ARBA" id="ARBA00005094"/>
    </source>
</evidence>
<reference evidence="14 15" key="1">
    <citation type="journal article" date="2019" name="Int. J. Syst. Evol. Microbiol.">
        <title>The Global Catalogue of Microorganisms (GCM) 10K type strain sequencing project: providing services to taxonomists for standard genome sequencing and annotation.</title>
        <authorList>
            <consortium name="The Broad Institute Genomics Platform"/>
            <consortium name="The Broad Institute Genome Sequencing Center for Infectious Disease"/>
            <person name="Wu L."/>
            <person name="Ma J."/>
        </authorList>
    </citation>
    <scope>NUCLEOTIDE SEQUENCE [LARGE SCALE GENOMIC DNA]</scope>
    <source>
        <strain evidence="14 15">JCM 15900</strain>
    </source>
</reference>
<keyword evidence="9" id="KW-0460">Magnesium</keyword>
<dbReference type="HAMAP" id="MF_00183">
    <property type="entry name" value="DXP_reductoisom"/>
    <property type="match status" value="1"/>
</dbReference>